<dbReference type="InterPro" id="IPR056884">
    <property type="entry name" value="NPHP3-like_N"/>
</dbReference>
<dbReference type="Gene3D" id="2.130.10.10">
    <property type="entry name" value="YVTN repeat-like/Quinoprotein amine dehydrogenase"/>
    <property type="match status" value="3"/>
</dbReference>
<dbReference type="Pfam" id="PF24883">
    <property type="entry name" value="NPHP3_N"/>
    <property type="match status" value="1"/>
</dbReference>
<evidence type="ECO:0000256" key="4">
    <source>
        <dbReference type="SAM" id="MobiDB-lite"/>
    </source>
</evidence>
<comment type="caution">
    <text evidence="6">The sequence shown here is derived from an EMBL/GenBank/DDBJ whole genome shotgun (WGS) entry which is preliminary data.</text>
</comment>
<accession>A0A8H7LNY2</accession>
<dbReference type="SMART" id="SM00320">
    <property type="entry name" value="WD40"/>
    <property type="match status" value="7"/>
</dbReference>
<gene>
    <name evidence="6" type="ORF">RHS04_04810</name>
</gene>
<dbReference type="Gene3D" id="3.40.50.300">
    <property type="entry name" value="P-loop containing nucleotide triphosphate hydrolases"/>
    <property type="match status" value="1"/>
</dbReference>
<dbReference type="InterPro" id="IPR007111">
    <property type="entry name" value="NACHT_NTPase"/>
</dbReference>
<dbReference type="PANTHER" id="PTHR22847:SF637">
    <property type="entry name" value="WD REPEAT DOMAIN 5B"/>
    <property type="match status" value="1"/>
</dbReference>
<dbReference type="PROSITE" id="PS50294">
    <property type="entry name" value="WD_REPEATS_REGION"/>
    <property type="match status" value="2"/>
</dbReference>
<keyword evidence="2" id="KW-0677">Repeat</keyword>
<dbReference type="Pfam" id="PF00400">
    <property type="entry name" value="WD40"/>
    <property type="match status" value="5"/>
</dbReference>
<feature type="repeat" description="WD" evidence="3">
    <location>
        <begin position="821"/>
        <end position="862"/>
    </location>
</feature>
<evidence type="ECO:0000256" key="3">
    <source>
        <dbReference type="PROSITE-ProRule" id="PRU00221"/>
    </source>
</evidence>
<dbReference type="PANTHER" id="PTHR22847">
    <property type="entry name" value="WD40 REPEAT PROTEIN"/>
    <property type="match status" value="1"/>
</dbReference>
<evidence type="ECO:0000259" key="5">
    <source>
        <dbReference type="PROSITE" id="PS50837"/>
    </source>
</evidence>
<sequence length="1323" mass="144505">MSSSKDDSDSKRKRARDWLREAFRPSSSRTPTSVSTSSAIVKGKKETDRRLKDALTALSNASGLLRPIGAVASILLNCVDAIKAVAKNQQDYEDLATDLAQLSESLVNHLGNNTSSVAFGSVVGIVKRIAYEATKMKDKSEPDIPTERLLKGELHEDELMRHCRRIQALFRQLQIELSAGTWSIAHKTLNTRLEHLNPVQLARYGSSLSTSINRRTCTQGTRTHVLAELTEWADNPDAPSVFWMNGMAGTGKTTIACTFSDQLKRKGLLAASFFCTRTSAECQEATRIIPTIANRLARYSPSFQQSLCEAISQEPNAKSKTIDRQFKLLLAGPLKKAGGDKLTNQVVVIDALDECNDPKGVVTILEMLFRHAPQLPIKFFVTSRPEPGIYETMKARPESQAGMILHEIDQSLVSADIELYLKEELAFVSPCVSDADIKQLVERSGALFIYAATLVRYIRPVKHHDDPNKRLQSVLSMTSGLELGHVKQPMDMLYRAVLKSAHDEDLDDSEREDVRMVLRTVLFAQEPISVETIAILADIDNTDRVEYALSLLRSVIFYSESTHIVSILHTSFSDFIFEKTRSEEYFCDTMEHSPALANRCFQVMEKQLRMNICNLPSSFLPDEKVEDLQDRIKRSISPTLSYACRYWINHLQRVIKVEDIAATFDDFLSRRLLFWLEVISLQRDLPTGILALLAAKQWLTSTGTASQQPALAILIEDAANFVMDYASIPAPRSTPHIYISSLPLCPRSSTVYKNYRSRMQGLLELKGSVIDRRETAPVATWNTNSVTSLAYSSDGSRVAVGCKDTVNIRSGYDGAVLAGPLQGHTSSVNSIAFSPDGGLVASGSWDGTVILWDTYNGTRIAGPLSHTGTVYSVSFSPDSVRIVSGGDGKVWVWNATNGKLLLGPLEGHDSLVKCVTFSPGGTLIASGSSDCTIRLWRSDDGTLAIPPLEFPTGGVICLAFTSDGNRIIGVCNAGTICVWNVSDGSLVTSVNIEGIKLAAVSPDGAFVAIGTYTNVQVRRIADGSLVAGFVSSLLSALAFSPDGTRLISSTHRGIHVRSVRKGLVSSPASLVQIPENIKSLSFSVDGTCVVLGSDEATQIWDISDGTCKPNSDVETQLASQPSRDSSPGGLYVADTSGGKLKRIVSTVNRSMVAGPFDPALKLWQFSRDGNSIIMCNGGLIQMQHLKGRDAPSNIISPPLGQVHFISQSLDGSILASFVEEVVLSNPALYISSLFSPLLRLISCANPVPDSAQTNSQLEANHRLDGWMSSNDNLLFWLPSNILPGVSCRLTLHTLLIVTRSGTLVVPKQELYVGDQWSRCYIGD</sequence>
<dbReference type="InterPro" id="IPR036322">
    <property type="entry name" value="WD40_repeat_dom_sf"/>
</dbReference>
<dbReference type="PROSITE" id="PS50837">
    <property type="entry name" value="NACHT"/>
    <property type="match status" value="1"/>
</dbReference>
<feature type="domain" description="NACHT" evidence="5">
    <location>
        <begin position="240"/>
        <end position="385"/>
    </location>
</feature>
<feature type="repeat" description="WD" evidence="3">
    <location>
        <begin position="905"/>
        <end position="936"/>
    </location>
</feature>
<dbReference type="InterPro" id="IPR015943">
    <property type="entry name" value="WD40/YVTN_repeat-like_dom_sf"/>
</dbReference>
<dbReference type="InterPro" id="IPR027417">
    <property type="entry name" value="P-loop_NTPase"/>
</dbReference>
<keyword evidence="1 3" id="KW-0853">WD repeat</keyword>
<evidence type="ECO:0000256" key="2">
    <source>
        <dbReference type="ARBA" id="ARBA00022737"/>
    </source>
</evidence>
<protein>
    <submittedName>
        <fullName evidence="6">WD40 repeat-like protein</fullName>
    </submittedName>
</protein>
<name>A0A8H7LNY2_9AGAM</name>
<feature type="repeat" description="WD" evidence="3">
    <location>
        <begin position="863"/>
        <end position="903"/>
    </location>
</feature>
<dbReference type="InterPro" id="IPR059179">
    <property type="entry name" value="MLKL-like_MCAfunc"/>
</dbReference>
<organism evidence="6 7">
    <name type="scientific">Rhizoctonia solani</name>
    <dbReference type="NCBI Taxonomy" id="456999"/>
    <lineage>
        <taxon>Eukaryota</taxon>
        <taxon>Fungi</taxon>
        <taxon>Dikarya</taxon>
        <taxon>Basidiomycota</taxon>
        <taxon>Agaricomycotina</taxon>
        <taxon>Agaricomycetes</taxon>
        <taxon>Cantharellales</taxon>
        <taxon>Ceratobasidiaceae</taxon>
        <taxon>Rhizoctonia</taxon>
    </lineage>
</organism>
<reference evidence="6" key="1">
    <citation type="submission" date="2020-09" db="EMBL/GenBank/DDBJ databases">
        <title>Comparative genome analyses of four rice-infecting Rhizoctonia solani isolates reveal extensive enrichment of homogalacturonan modification genes.</title>
        <authorList>
            <person name="Lee D.-Y."/>
            <person name="Jeon J."/>
            <person name="Kim K.-T."/>
            <person name="Cheong K."/>
            <person name="Song H."/>
            <person name="Choi G."/>
            <person name="Ko J."/>
            <person name="Opiyo S.O."/>
            <person name="Zuo S."/>
            <person name="Madhav S."/>
            <person name="Lee Y.-H."/>
            <person name="Wang G.-L."/>
        </authorList>
    </citation>
    <scope>NUCLEOTIDE SEQUENCE</scope>
    <source>
        <strain evidence="6">AG1-IA YN-7</strain>
    </source>
</reference>
<dbReference type="CDD" id="cd21037">
    <property type="entry name" value="MLKL_NTD"/>
    <property type="match status" value="1"/>
</dbReference>
<proteinExistence type="predicted"/>
<feature type="region of interest" description="Disordered" evidence="4">
    <location>
        <begin position="1"/>
        <end position="44"/>
    </location>
</feature>
<dbReference type="SUPFAM" id="SSF50978">
    <property type="entry name" value="WD40 repeat-like"/>
    <property type="match status" value="1"/>
</dbReference>
<evidence type="ECO:0000256" key="1">
    <source>
        <dbReference type="ARBA" id="ARBA00022574"/>
    </source>
</evidence>
<feature type="compositionally biased region" description="Low complexity" evidence="4">
    <location>
        <begin position="24"/>
        <end position="38"/>
    </location>
</feature>
<feature type="compositionally biased region" description="Basic and acidic residues" evidence="4">
    <location>
        <begin position="1"/>
        <end position="23"/>
    </location>
</feature>
<dbReference type="CDD" id="cd00200">
    <property type="entry name" value="WD40"/>
    <property type="match status" value="1"/>
</dbReference>
<dbReference type="SUPFAM" id="SSF52540">
    <property type="entry name" value="P-loop containing nucleoside triphosphate hydrolases"/>
    <property type="match status" value="1"/>
</dbReference>
<dbReference type="GO" id="GO:1990234">
    <property type="term" value="C:transferase complex"/>
    <property type="evidence" value="ECO:0007669"/>
    <property type="project" value="UniProtKB-ARBA"/>
</dbReference>
<dbReference type="Proteomes" id="UP000650582">
    <property type="component" value="Unassembled WGS sequence"/>
</dbReference>
<evidence type="ECO:0000313" key="7">
    <source>
        <dbReference type="Proteomes" id="UP000650582"/>
    </source>
</evidence>
<dbReference type="InterPro" id="IPR001680">
    <property type="entry name" value="WD40_rpt"/>
</dbReference>
<evidence type="ECO:0000313" key="6">
    <source>
        <dbReference type="EMBL" id="KAF8680441.1"/>
    </source>
</evidence>
<dbReference type="PROSITE" id="PS50082">
    <property type="entry name" value="WD_REPEATS_2"/>
    <property type="match status" value="3"/>
</dbReference>
<dbReference type="EMBL" id="JACYCC010000037">
    <property type="protein sequence ID" value="KAF8680441.1"/>
    <property type="molecule type" value="Genomic_DNA"/>
</dbReference>